<protein>
    <submittedName>
        <fullName evidence="3">Related to tol protein</fullName>
    </submittedName>
</protein>
<dbReference type="Proteomes" id="UP000184255">
    <property type="component" value="Unassembled WGS sequence"/>
</dbReference>
<feature type="domain" description="Heterokaryon incompatibility" evidence="2">
    <location>
        <begin position="219"/>
        <end position="378"/>
    </location>
</feature>
<name>A0A1L7UN85_FUSMA</name>
<organism evidence="3 4">
    <name type="scientific">Fusarium mangiferae</name>
    <name type="common">Mango malformation disease fungus</name>
    <dbReference type="NCBI Taxonomy" id="192010"/>
    <lineage>
        <taxon>Eukaryota</taxon>
        <taxon>Fungi</taxon>
        <taxon>Dikarya</taxon>
        <taxon>Ascomycota</taxon>
        <taxon>Pezizomycotina</taxon>
        <taxon>Sordariomycetes</taxon>
        <taxon>Hypocreomycetidae</taxon>
        <taxon>Hypocreales</taxon>
        <taxon>Nectriaceae</taxon>
        <taxon>Fusarium</taxon>
        <taxon>Fusarium fujikuroi species complex</taxon>
    </lineage>
</organism>
<comment type="caution">
    <text evidence="3">The sequence shown here is derived from an EMBL/GenBank/DDBJ whole genome shotgun (WGS) entry which is preliminary data.</text>
</comment>
<sequence>MSLCKICLTAVPDLPEIAISSDSPYETKGPLSGIRKWKKQTRPDRPLEILWSSRGQSPMHLSWEAFLTSLDADCPVCWKIWRTIRSSSAASPHDRHIDEFGASLTTATYKPDDGQYTMGIWVTGKSLEPTQFRFRIWKTTREIFEQAERETPIPVQHTPQSAALVTNRWLGICDTKHSLCMQRKPSSPDAKMPKRLLDLGGKDSTTWCIFETQQAKVPYVTLSHRWSENTPTLLEENCQEYCNPQSDSLFPHDYRDVVSICRAIPIRYIWIDSLCIIQDDDGSDFRHEAPLMMDFYRYSFLTIMICWEVSDATVFRKCRPRSIARPKPPSYCQPTDEGDDQQSPNKADHVFVEPLNLTDYRTDVIRSPINRRAWVLQERCLSRRILCLGSDQLWWECDGSSVESRVTSEASPWGDSQSHDRGTLHSLADDDLAYSWGWVLERYTNCELTYEQDRFIALSGLAGVRAKLSGDTYFAGMWLESWMQGLLWHPERPRYQVDQKKSILVKAQTMVMPSWSWLSFSGSILEGASMCDQGPRISLSDPNSFESHIFRPLALLSESILTPADANPFTSFDQAILRIRCLLIPVQFKGTVDIKNATYLFWQDHNQDHDIELCSIGLDRLRLLGCEGQQQHATFRFQFSKIPDDYLHHFLIPLYLRRDNAIMPIKPSDKDTEAFGLIVEETLNNDSDREFIRVGMWGEDYRYPSQLGPLISNTIISQGIGEASPGDNVNDRTEAERIFEMKLREYALEHSSSDVNFPVSDKETPMQHRAGVTADVEAEIEEDPFKFKMMDYRMIRCSLLPHFAQSEWATISLI</sequence>
<accession>A0A1L7UN85</accession>
<evidence type="ECO:0000259" key="2">
    <source>
        <dbReference type="Pfam" id="PF06985"/>
    </source>
</evidence>
<dbReference type="GeneID" id="65086075"/>
<dbReference type="PANTHER" id="PTHR33112:SF8">
    <property type="entry name" value="HETEROKARYON INCOMPATIBILITY DOMAIN-CONTAINING PROTEIN"/>
    <property type="match status" value="1"/>
</dbReference>
<feature type="region of interest" description="Disordered" evidence="1">
    <location>
        <begin position="326"/>
        <end position="345"/>
    </location>
</feature>
<evidence type="ECO:0000313" key="4">
    <source>
        <dbReference type="Proteomes" id="UP000184255"/>
    </source>
</evidence>
<dbReference type="EMBL" id="FCQH01000025">
    <property type="protein sequence ID" value="CVL08756.1"/>
    <property type="molecule type" value="Genomic_DNA"/>
</dbReference>
<dbReference type="PANTHER" id="PTHR33112">
    <property type="entry name" value="DOMAIN PROTEIN, PUTATIVE-RELATED"/>
    <property type="match status" value="1"/>
</dbReference>
<dbReference type="RefSeq" id="XP_041691261.1">
    <property type="nucleotide sequence ID" value="XM_041825929.1"/>
</dbReference>
<proteinExistence type="predicted"/>
<dbReference type="InterPro" id="IPR010730">
    <property type="entry name" value="HET"/>
</dbReference>
<dbReference type="VEuPathDB" id="FungiDB:FMAN_06811"/>
<gene>
    <name evidence="3" type="ORF">FMAN_06811</name>
</gene>
<reference evidence="4" key="1">
    <citation type="journal article" date="2016" name="Genome Biol. Evol.">
        <title>Comparative 'omics' of the Fusarium fujikuroi species complex highlights differences in genetic potential and metabolite synthesis.</title>
        <authorList>
            <person name="Niehaus E.-M."/>
            <person name="Muensterkoetter M."/>
            <person name="Proctor R.H."/>
            <person name="Brown D.W."/>
            <person name="Sharon A."/>
            <person name="Idan Y."/>
            <person name="Oren-Young L."/>
            <person name="Sieber C.M."/>
            <person name="Novak O."/>
            <person name="Pencik A."/>
            <person name="Tarkowska D."/>
            <person name="Hromadova K."/>
            <person name="Freeman S."/>
            <person name="Maymon M."/>
            <person name="Elazar M."/>
            <person name="Youssef S.A."/>
            <person name="El-Shabrawy E.S.M."/>
            <person name="Shalaby A.B.A."/>
            <person name="Houterman P."/>
            <person name="Brock N.L."/>
            <person name="Burkhardt I."/>
            <person name="Tsavkelova E.A."/>
            <person name="Dickschat J.S."/>
            <person name="Galuszka P."/>
            <person name="Gueldener U."/>
            <person name="Tudzynski B."/>
        </authorList>
    </citation>
    <scope>NUCLEOTIDE SEQUENCE [LARGE SCALE GENOMIC DNA]</scope>
    <source>
        <strain evidence="4">MRC7560</strain>
    </source>
</reference>
<keyword evidence="4" id="KW-1185">Reference proteome</keyword>
<evidence type="ECO:0000256" key="1">
    <source>
        <dbReference type="SAM" id="MobiDB-lite"/>
    </source>
</evidence>
<dbReference type="Pfam" id="PF06985">
    <property type="entry name" value="HET"/>
    <property type="match status" value="1"/>
</dbReference>
<dbReference type="AlphaFoldDB" id="A0A1L7UN85"/>
<evidence type="ECO:0000313" key="3">
    <source>
        <dbReference type="EMBL" id="CVL08756.1"/>
    </source>
</evidence>